<dbReference type="EC" id="3.5.1.14" evidence="3"/>
<feature type="active site" evidence="9">
    <location>
        <position position="81"/>
    </location>
</feature>
<evidence type="ECO:0000256" key="5">
    <source>
        <dbReference type="ARBA" id="ARBA00022723"/>
    </source>
</evidence>
<comment type="cofactor">
    <cofactor evidence="10">
        <name>Zn(2+)</name>
        <dbReference type="ChEBI" id="CHEBI:29105"/>
    </cofactor>
    <text evidence="10">Binds 2 Zn(2+) ions per subunit.</text>
</comment>
<keyword evidence="6" id="KW-0378">Hydrolase</keyword>
<comment type="subcellular location">
    <subcellularLocation>
        <location evidence="1">Cytoplasm</location>
    </subcellularLocation>
</comment>
<dbReference type="InterPro" id="IPR052083">
    <property type="entry name" value="Aminoacylase-1_M20A"/>
</dbReference>
<dbReference type="Pfam" id="PF07687">
    <property type="entry name" value="M20_dimer"/>
    <property type="match status" value="1"/>
</dbReference>
<dbReference type="PANTHER" id="PTHR45892:SF1">
    <property type="entry name" value="AMINOACYLASE-1"/>
    <property type="match status" value="1"/>
</dbReference>
<dbReference type="Gene3D" id="1.10.150.900">
    <property type="match status" value="2"/>
</dbReference>
<dbReference type="GO" id="GO:0005737">
    <property type="term" value="C:cytoplasm"/>
    <property type="evidence" value="ECO:0007669"/>
    <property type="project" value="UniProtKB-SubCell"/>
</dbReference>
<dbReference type="NCBIfam" id="TIGR01880">
    <property type="entry name" value="Ac-peptdase-euk"/>
    <property type="match status" value="1"/>
</dbReference>
<dbReference type="InterPro" id="IPR036264">
    <property type="entry name" value="Bact_exopeptidase_dim_dom"/>
</dbReference>
<dbReference type="InterPro" id="IPR001261">
    <property type="entry name" value="ArgE/DapE_CS"/>
</dbReference>
<evidence type="ECO:0000259" key="11">
    <source>
        <dbReference type="Pfam" id="PF07687"/>
    </source>
</evidence>
<dbReference type="GO" id="GO:0046872">
    <property type="term" value="F:metal ion binding"/>
    <property type="evidence" value="ECO:0007669"/>
    <property type="project" value="UniProtKB-KW"/>
</dbReference>
<feature type="domain" description="Peptidase M20 dimerisation" evidence="11">
    <location>
        <begin position="200"/>
        <end position="311"/>
    </location>
</feature>
<evidence type="ECO:0000256" key="6">
    <source>
        <dbReference type="ARBA" id="ARBA00022801"/>
    </source>
</evidence>
<dbReference type="InterPro" id="IPR002933">
    <property type="entry name" value="Peptidase_M20"/>
</dbReference>
<dbReference type="Gene3D" id="3.40.630.10">
    <property type="entry name" value="Zn peptidases"/>
    <property type="match status" value="1"/>
</dbReference>
<keyword evidence="13" id="KW-1185">Reference proteome</keyword>
<accession>A0A0R3TV46</accession>
<dbReference type="InterPro" id="IPR010159">
    <property type="entry name" value="N-acyl_aa_amidohydrolase"/>
</dbReference>
<keyword evidence="7 10" id="KW-0862">Zinc</keyword>
<evidence type="ECO:0000256" key="3">
    <source>
        <dbReference type="ARBA" id="ARBA00011913"/>
    </source>
</evidence>
<dbReference type="SUPFAM" id="SSF53187">
    <property type="entry name" value="Zn-dependent exopeptidases"/>
    <property type="match status" value="1"/>
</dbReference>
<dbReference type="WBParaSite" id="HNAJ_0001167401-mRNA-1">
    <property type="protein sequence ID" value="HNAJ_0001167401-mRNA-1"/>
    <property type="gene ID" value="HNAJ_0001167401"/>
</dbReference>
<feature type="binding site" evidence="10">
    <location>
        <position position="147"/>
    </location>
    <ligand>
        <name>Zn(2+)</name>
        <dbReference type="ChEBI" id="CHEBI:29105"/>
        <label>2</label>
    </ligand>
</feature>
<evidence type="ECO:0000256" key="10">
    <source>
        <dbReference type="PIRSR" id="PIRSR036696-2"/>
    </source>
</evidence>
<dbReference type="PROSITE" id="PS00758">
    <property type="entry name" value="ARGE_DAPE_CPG2_1"/>
    <property type="match status" value="1"/>
</dbReference>
<feature type="binding site" evidence="10">
    <location>
        <position position="185"/>
    </location>
    <ligand>
        <name>Zn(2+)</name>
        <dbReference type="ChEBI" id="CHEBI:29105"/>
        <label>1</label>
    </ligand>
</feature>
<evidence type="ECO:0000256" key="7">
    <source>
        <dbReference type="ARBA" id="ARBA00022833"/>
    </source>
</evidence>
<dbReference type="EMBL" id="UZAE01013713">
    <property type="protein sequence ID" value="VDO11032.1"/>
    <property type="molecule type" value="Genomic_DNA"/>
</dbReference>
<dbReference type="GO" id="GO:0004046">
    <property type="term" value="F:aminoacylase activity"/>
    <property type="evidence" value="ECO:0007669"/>
    <property type="project" value="UniProtKB-EC"/>
</dbReference>
<organism evidence="14">
    <name type="scientific">Rodentolepis nana</name>
    <name type="common">Dwarf tapeworm</name>
    <name type="synonym">Hymenolepis nana</name>
    <dbReference type="NCBI Taxonomy" id="102285"/>
    <lineage>
        <taxon>Eukaryota</taxon>
        <taxon>Metazoa</taxon>
        <taxon>Spiralia</taxon>
        <taxon>Lophotrochozoa</taxon>
        <taxon>Platyhelminthes</taxon>
        <taxon>Cestoda</taxon>
        <taxon>Eucestoda</taxon>
        <taxon>Cyclophyllidea</taxon>
        <taxon>Hymenolepididae</taxon>
        <taxon>Rodentolepis</taxon>
    </lineage>
</organism>
<evidence type="ECO:0000313" key="12">
    <source>
        <dbReference type="EMBL" id="VDO11032.1"/>
    </source>
</evidence>
<feature type="binding site" evidence="10">
    <location>
        <position position="112"/>
    </location>
    <ligand>
        <name>Zn(2+)</name>
        <dbReference type="ChEBI" id="CHEBI:29105"/>
        <label>2</label>
    </ligand>
</feature>
<sequence length="521" mass="58595">MTSQRELDSLAVENFRTYLRFQTVHPDPDYTEAVNWLRNQGTKIGLECFLVELIPKNPILIMKWQGSDPSLRSIMLNSHMDVVAVEREKWTHDPFAAEMTPDGNIYARGSQDMKSVGIQHLEAVRRLKLEGFVPKRTIYLTYLPDEEVGGGCGMQPFVEGRSPSNPNSPNDIHFEDMNVGLCLDEGIASPRPNVFYAFYEERSPWWVKFVISGNAGHGSRFIENTAVEKLHRLIGKLLAFRDAEKRKLETMVGNDLALGSVISTNITVIHGGVKTNIVPGQIEVQVDFRLPPTIDFNKFEDQLNTWAKESGEGIEIIYIQKDMGTTGEGKMTDIGSLNDPILSALHKAVVEQKVEFGIFFGSTDSRFIRRWHKSTGGKPIKAVGFSPMCNTPVLLHDHDEFLNKKDLGTTGHGNVDIPIDRHPGDIWWNLLEDVISRRSAGLQTGISGGANDDRYLRKYHRTCGRNVKPIHAISFSALRNTPILHHSNDEFVNKDVFLEGIQIEMEFVREASSVGPQEDDN</sequence>
<evidence type="ECO:0000256" key="4">
    <source>
        <dbReference type="ARBA" id="ARBA00022490"/>
    </source>
</evidence>
<evidence type="ECO:0000256" key="9">
    <source>
        <dbReference type="PIRSR" id="PIRSR036696-1"/>
    </source>
</evidence>
<dbReference type="FunFam" id="3.30.70.360:FF:000005">
    <property type="entry name" value="Putative Aminoacylase-1"/>
    <property type="match status" value="1"/>
</dbReference>
<keyword evidence="5 10" id="KW-0479">Metal-binding</keyword>
<dbReference type="PANTHER" id="PTHR45892">
    <property type="entry name" value="AMINOACYLASE-1"/>
    <property type="match status" value="1"/>
</dbReference>
<evidence type="ECO:0000256" key="8">
    <source>
        <dbReference type="ARBA" id="ARBA00029656"/>
    </source>
</evidence>
<dbReference type="STRING" id="102285.A0A0R3TV46"/>
<dbReference type="FunFam" id="3.40.630.10:FF:000019">
    <property type="entry name" value="Aminoacylase 1"/>
    <property type="match status" value="1"/>
</dbReference>
<evidence type="ECO:0000313" key="13">
    <source>
        <dbReference type="Proteomes" id="UP000278807"/>
    </source>
</evidence>
<evidence type="ECO:0000256" key="2">
    <source>
        <dbReference type="ARBA" id="ARBA00006247"/>
    </source>
</evidence>
<dbReference type="PIRSF" id="PIRSF036696">
    <property type="entry name" value="ACY-1"/>
    <property type="match status" value="1"/>
</dbReference>
<dbReference type="Gene3D" id="3.30.70.360">
    <property type="match status" value="1"/>
</dbReference>
<dbReference type="GO" id="GO:0006520">
    <property type="term" value="P:amino acid metabolic process"/>
    <property type="evidence" value="ECO:0007669"/>
    <property type="project" value="InterPro"/>
</dbReference>
<dbReference type="Pfam" id="PF01546">
    <property type="entry name" value="Peptidase_M20"/>
    <property type="match status" value="1"/>
</dbReference>
<dbReference type="SUPFAM" id="SSF55031">
    <property type="entry name" value="Bacterial exopeptidase dimerisation domain"/>
    <property type="match status" value="1"/>
</dbReference>
<feature type="binding site" evidence="10">
    <location>
        <position position="112"/>
    </location>
    <ligand>
        <name>Zn(2+)</name>
        <dbReference type="ChEBI" id="CHEBI:29105"/>
        <label>1</label>
    </ligand>
</feature>
<evidence type="ECO:0000256" key="1">
    <source>
        <dbReference type="ARBA" id="ARBA00004496"/>
    </source>
</evidence>
<name>A0A0R3TV46_RODNA</name>
<dbReference type="OrthoDB" id="3064516at2759"/>
<dbReference type="AlphaFoldDB" id="A0A0R3TV46"/>
<feature type="binding site" evidence="10">
    <location>
        <position position="396"/>
    </location>
    <ligand>
        <name>Zn(2+)</name>
        <dbReference type="ChEBI" id="CHEBI:29105"/>
        <label>2</label>
    </ligand>
</feature>
<reference evidence="14" key="1">
    <citation type="submission" date="2017-02" db="UniProtKB">
        <authorList>
            <consortium name="WormBaseParasite"/>
        </authorList>
    </citation>
    <scope>IDENTIFICATION</scope>
</reference>
<feature type="binding site" evidence="10">
    <location>
        <position position="79"/>
    </location>
    <ligand>
        <name>Zn(2+)</name>
        <dbReference type="ChEBI" id="CHEBI:29105"/>
        <label>1</label>
    </ligand>
</feature>
<protein>
    <recommendedName>
        <fullName evidence="3">N-acyl-aliphatic-L-amino acid amidohydrolase</fullName>
        <ecNumber evidence="3">3.5.1.14</ecNumber>
    </recommendedName>
    <alternativeName>
        <fullName evidence="8">N-acyl-L-amino-acid amidohydrolase</fullName>
    </alternativeName>
</protein>
<dbReference type="Proteomes" id="UP000278807">
    <property type="component" value="Unassembled WGS sequence"/>
</dbReference>
<reference evidence="12 13" key="2">
    <citation type="submission" date="2018-11" db="EMBL/GenBank/DDBJ databases">
        <authorList>
            <consortium name="Pathogen Informatics"/>
        </authorList>
    </citation>
    <scope>NUCLEOTIDE SEQUENCE [LARGE SCALE GENOMIC DNA]</scope>
</reference>
<evidence type="ECO:0000313" key="14">
    <source>
        <dbReference type="WBParaSite" id="HNAJ_0001167401-mRNA-1"/>
    </source>
</evidence>
<comment type="similarity">
    <text evidence="2">Belongs to the peptidase M20A family.</text>
</comment>
<keyword evidence="4" id="KW-0963">Cytoplasm</keyword>
<feature type="active site" description="Proton acceptor" evidence="9">
    <location>
        <position position="146"/>
    </location>
</feature>
<proteinExistence type="inferred from homology"/>
<gene>
    <name evidence="12" type="ORF">HNAJ_LOCUS11664</name>
</gene>
<dbReference type="InterPro" id="IPR011650">
    <property type="entry name" value="Peptidase_M20_dimer"/>
</dbReference>